<protein>
    <submittedName>
        <fullName evidence="1">Uncharacterized protein</fullName>
    </submittedName>
</protein>
<evidence type="ECO:0000313" key="1">
    <source>
        <dbReference type="EMBL" id="OIV37535.1"/>
    </source>
</evidence>
<comment type="caution">
    <text evidence="1">The sequence shown here is derived from an EMBL/GenBank/DDBJ whole genome shotgun (WGS) entry which is preliminary data.</text>
</comment>
<accession>A0A1J7BFS5</accession>
<sequence>MSGLARLADALGARVREGARRNAYAAVCADRERAAERQRAERMLAELAARGAAPVEPRSSRG</sequence>
<dbReference type="STRING" id="1428644.BIV57_10440"/>
<evidence type="ECO:0000313" key="2">
    <source>
        <dbReference type="Proteomes" id="UP000243342"/>
    </source>
</evidence>
<gene>
    <name evidence="1" type="ORF">BIV57_10440</name>
</gene>
<name>A0A1J7BFS5_9ACTN</name>
<reference evidence="1 2" key="1">
    <citation type="submission" date="2016-10" db="EMBL/GenBank/DDBJ databases">
        <title>Genome sequence of Streptomyces gilvigriseus MUSC 26.</title>
        <authorList>
            <person name="Lee L.-H."/>
            <person name="Ser H.-L."/>
        </authorList>
    </citation>
    <scope>NUCLEOTIDE SEQUENCE [LARGE SCALE GENOMIC DNA]</scope>
    <source>
        <strain evidence="1 2">MUSC 26</strain>
    </source>
</reference>
<organism evidence="1 2">
    <name type="scientific">Mangrovactinospora gilvigrisea</name>
    <dbReference type="NCBI Taxonomy" id="1428644"/>
    <lineage>
        <taxon>Bacteria</taxon>
        <taxon>Bacillati</taxon>
        <taxon>Actinomycetota</taxon>
        <taxon>Actinomycetes</taxon>
        <taxon>Kitasatosporales</taxon>
        <taxon>Streptomycetaceae</taxon>
        <taxon>Mangrovactinospora</taxon>
    </lineage>
</organism>
<keyword evidence="2" id="KW-1185">Reference proteome</keyword>
<dbReference type="EMBL" id="MLCF01000049">
    <property type="protein sequence ID" value="OIV37535.1"/>
    <property type="molecule type" value="Genomic_DNA"/>
</dbReference>
<dbReference type="AlphaFoldDB" id="A0A1J7BFS5"/>
<dbReference type="Proteomes" id="UP000243342">
    <property type="component" value="Unassembled WGS sequence"/>
</dbReference>
<proteinExistence type="predicted"/>